<organism evidence="1">
    <name type="scientific">Chlorobium chlorochromatii (strain CaD3)</name>
    <dbReference type="NCBI Taxonomy" id="340177"/>
    <lineage>
        <taxon>Bacteria</taxon>
        <taxon>Pseudomonadati</taxon>
        <taxon>Chlorobiota</taxon>
        <taxon>Chlorobiia</taxon>
        <taxon>Chlorobiales</taxon>
        <taxon>Chlorobiaceae</taxon>
        <taxon>Chlorobium/Pelodictyon group</taxon>
        <taxon>Chlorobium</taxon>
    </lineage>
</organism>
<evidence type="ECO:0000313" key="1">
    <source>
        <dbReference type="EMBL" id="ABB27413.1"/>
    </source>
</evidence>
<dbReference type="AlphaFoldDB" id="Q3AUB2"/>
<reference evidence="1" key="1">
    <citation type="submission" date="2005-08" db="EMBL/GenBank/DDBJ databases">
        <title>Complete sequence of Chlorobium chlorochromatii CaD3.</title>
        <authorList>
            <person name="Copeland A."/>
            <person name="Lucas S."/>
            <person name="Lapidus A."/>
            <person name="Barry K."/>
            <person name="Detter J.C."/>
            <person name="Glavina T."/>
            <person name="Hammon N."/>
            <person name="Israni S."/>
            <person name="Pitluck S."/>
            <person name="Bryant D."/>
            <person name="Schmutz J."/>
            <person name="Larimer F."/>
            <person name="Land M."/>
            <person name="Kyrpides N."/>
            <person name="Ivanova N."/>
            <person name="Richardson P."/>
        </authorList>
    </citation>
    <scope>NUCLEOTIDE SEQUENCE [LARGE SCALE GENOMIC DNA]</scope>
    <source>
        <strain evidence="1">CaD3</strain>
    </source>
</reference>
<accession>Q3AUB2</accession>
<dbReference type="EMBL" id="CP000108">
    <property type="protein sequence ID" value="ABB27413.1"/>
    <property type="molecule type" value="Genomic_DNA"/>
</dbReference>
<dbReference type="KEGG" id="cch:Cag_0135"/>
<evidence type="ECO:0008006" key="2">
    <source>
        <dbReference type="Google" id="ProtNLM"/>
    </source>
</evidence>
<name>Q3AUB2_CHLCH</name>
<gene>
    <name evidence="1" type="ordered locus">Cag_0135</name>
</gene>
<protein>
    <recommendedName>
        <fullName evidence="2">Antitoxin</fullName>
    </recommendedName>
</protein>
<sequence length="54" mass="5877">MKQILPSCSASISELKKNPTTLLNEADSAPIAIFNHTIIIFQPLILSLLKPMNG</sequence>
<proteinExistence type="predicted"/>
<dbReference type="STRING" id="340177.Cag_0135"/>
<dbReference type="HOGENOM" id="CLU_3041706_0_0_10"/>
<dbReference type="eggNOG" id="COG2161">
    <property type="taxonomic scope" value="Bacteria"/>
</dbReference>